<name>A0A395NNI6_TRIAR</name>
<dbReference type="PANTHER" id="PTHR47784:SF9">
    <property type="entry name" value="ZN(II)2CYS6 TRANSCRIPTION FACTOR (EUROFUNG)"/>
    <property type="match status" value="1"/>
</dbReference>
<dbReference type="Proteomes" id="UP000266272">
    <property type="component" value="Unassembled WGS sequence"/>
</dbReference>
<dbReference type="GO" id="GO:0001228">
    <property type="term" value="F:DNA-binding transcription activator activity, RNA polymerase II-specific"/>
    <property type="evidence" value="ECO:0007669"/>
    <property type="project" value="TreeGrafter"/>
</dbReference>
<sequence length="240" mass="27254">YHGTAILKHFLALPSPSTTLSSSHRDALWICATILGAASFASVRTQDPHAAWPLSDPDPATDLDWLKMGYGKKVVWDITDPTRPESVFHGLLDHTPMNQTLDTSGPVPPGILPPLFHSLFDLSPSTSSVDTNPYHSPCSILSVLWRYRIDEHNIIFFLSFITQIDPYFRSLVEEKDPRALLLLLYWHSTVVPNERWWLRRRCAVEAKAICLYLEKHCADDDAIMELLRVPKERLAKEIAE</sequence>
<comment type="caution">
    <text evidence="1">The sequence shown here is derived from an EMBL/GenBank/DDBJ whole genome shotgun (WGS) entry which is preliminary data.</text>
</comment>
<dbReference type="PANTHER" id="PTHR47784">
    <property type="entry name" value="STEROL UPTAKE CONTROL PROTEIN 2"/>
    <property type="match status" value="1"/>
</dbReference>
<protein>
    <submittedName>
        <fullName evidence="1">Uncharacterized protein</fullName>
    </submittedName>
</protein>
<dbReference type="OrthoDB" id="416217at2759"/>
<dbReference type="AlphaFoldDB" id="A0A395NNI6"/>
<keyword evidence="2" id="KW-1185">Reference proteome</keyword>
<dbReference type="EMBL" id="PXOA01000267">
    <property type="protein sequence ID" value="RFU77645.1"/>
    <property type="molecule type" value="Genomic_DNA"/>
</dbReference>
<evidence type="ECO:0000313" key="1">
    <source>
        <dbReference type="EMBL" id="RFU77645.1"/>
    </source>
</evidence>
<organism evidence="1 2">
    <name type="scientific">Trichoderma arundinaceum</name>
    <dbReference type="NCBI Taxonomy" id="490622"/>
    <lineage>
        <taxon>Eukaryota</taxon>
        <taxon>Fungi</taxon>
        <taxon>Dikarya</taxon>
        <taxon>Ascomycota</taxon>
        <taxon>Pezizomycotina</taxon>
        <taxon>Sordariomycetes</taxon>
        <taxon>Hypocreomycetidae</taxon>
        <taxon>Hypocreales</taxon>
        <taxon>Hypocreaceae</taxon>
        <taxon>Trichoderma</taxon>
    </lineage>
</organism>
<evidence type="ECO:0000313" key="2">
    <source>
        <dbReference type="Proteomes" id="UP000266272"/>
    </source>
</evidence>
<gene>
    <name evidence="1" type="ORF">TARUN_4584</name>
</gene>
<proteinExistence type="predicted"/>
<reference evidence="1 2" key="1">
    <citation type="journal article" date="2018" name="PLoS Pathog.">
        <title>Evolution of structural diversity of trichothecenes, a family of toxins produced by plant pathogenic and entomopathogenic fungi.</title>
        <authorList>
            <person name="Proctor R.H."/>
            <person name="McCormick S.P."/>
            <person name="Kim H.S."/>
            <person name="Cardoza R.E."/>
            <person name="Stanley A.M."/>
            <person name="Lindo L."/>
            <person name="Kelly A."/>
            <person name="Brown D.W."/>
            <person name="Lee T."/>
            <person name="Vaughan M.M."/>
            <person name="Alexander N.J."/>
            <person name="Busman M."/>
            <person name="Gutierrez S."/>
        </authorList>
    </citation>
    <scope>NUCLEOTIDE SEQUENCE [LARGE SCALE GENOMIC DNA]</scope>
    <source>
        <strain evidence="1 2">IBT 40837</strain>
    </source>
</reference>
<dbReference type="STRING" id="490622.A0A395NNI6"/>
<feature type="non-terminal residue" evidence="1">
    <location>
        <position position="1"/>
    </location>
</feature>
<accession>A0A395NNI6</accession>
<dbReference type="InterPro" id="IPR053157">
    <property type="entry name" value="Sterol_Uptake_Regulator"/>
</dbReference>